<feature type="region of interest" description="Disordered" evidence="1">
    <location>
        <begin position="122"/>
        <end position="212"/>
    </location>
</feature>
<dbReference type="OrthoDB" id="6253938at2759"/>
<name>A0A0R3TF02_RODNA</name>
<evidence type="ECO:0000313" key="4">
    <source>
        <dbReference type="WBParaSite" id="HNAJ_0000564101-mRNA-1"/>
    </source>
</evidence>
<evidence type="ECO:0000313" key="2">
    <source>
        <dbReference type="EMBL" id="VDO01499.1"/>
    </source>
</evidence>
<evidence type="ECO:0000256" key="1">
    <source>
        <dbReference type="SAM" id="MobiDB-lite"/>
    </source>
</evidence>
<dbReference type="AlphaFoldDB" id="A0A0R3TF02"/>
<feature type="compositionally biased region" description="Polar residues" evidence="1">
    <location>
        <begin position="127"/>
        <end position="157"/>
    </location>
</feature>
<dbReference type="EMBL" id="UZAE01005108">
    <property type="protein sequence ID" value="VDO01499.1"/>
    <property type="molecule type" value="Genomic_DNA"/>
</dbReference>
<sequence>MNLLHKKKTSAEAFSTKVGIIHETHLPSATSEIEMRKLLNRFSSNSPYELLELKVSKQKVILRKENKKILSFKLKELAKDNLISQSDCLIMVVKHRLLIVRFLNSLDLEKFRRRVNGFETRKEGDQRMQSNDSPQFAISENPLSERSVEQVCSTQAGEKSPPYKNPDSPRRQKSLSRFHTPERSTGPRSLTPDVYLVKRTTKHRDGRRKSEYSRITVYNVDHDNFDDASSTHSSLPPV</sequence>
<reference evidence="4" key="1">
    <citation type="submission" date="2017-02" db="UniProtKB">
        <authorList>
            <consortium name="WormBaseParasite"/>
        </authorList>
    </citation>
    <scope>IDENTIFICATION</scope>
</reference>
<accession>A0A0R3TF02</accession>
<gene>
    <name evidence="2" type="ORF">HNAJ_LOCUS5639</name>
</gene>
<dbReference type="WBParaSite" id="HNAJ_0000564101-mRNA-1">
    <property type="protein sequence ID" value="HNAJ_0000564101-mRNA-1"/>
    <property type="gene ID" value="HNAJ_0000564101"/>
</dbReference>
<protein>
    <submittedName>
        <fullName evidence="4">RBD domain-containing protein</fullName>
    </submittedName>
</protein>
<reference evidence="2 3" key="2">
    <citation type="submission" date="2018-11" db="EMBL/GenBank/DDBJ databases">
        <authorList>
            <consortium name="Pathogen Informatics"/>
        </authorList>
    </citation>
    <scope>NUCLEOTIDE SEQUENCE [LARGE SCALE GENOMIC DNA]</scope>
</reference>
<dbReference type="Proteomes" id="UP000278807">
    <property type="component" value="Unassembled WGS sequence"/>
</dbReference>
<proteinExistence type="predicted"/>
<keyword evidence="3" id="KW-1185">Reference proteome</keyword>
<evidence type="ECO:0000313" key="3">
    <source>
        <dbReference type="Proteomes" id="UP000278807"/>
    </source>
</evidence>
<organism evidence="4">
    <name type="scientific">Rodentolepis nana</name>
    <name type="common">Dwarf tapeworm</name>
    <name type="synonym">Hymenolepis nana</name>
    <dbReference type="NCBI Taxonomy" id="102285"/>
    <lineage>
        <taxon>Eukaryota</taxon>
        <taxon>Metazoa</taxon>
        <taxon>Spiralia</taxon>
        <taxon>Lophotrochozoa</taxon>
        <taxon>Platyhelminthes</taxon>
        <taxon>Cestoda</taxon>
        <taxon>Eucestoda</taxon>
        <taxon>Cyclophyllidea</taxon>
        <taxon>Hymenolepididae</taxon>
        <taxon>Rodentolepis</taxon>
    </lineage>
</organism>